<accession>A0A3S3V3G5</accession>
<protein>
    <recommendedName>
        <fullName evidence="1">DUF6869 domain-containing protein</fullName>
    </recommendedName>
</protein>
<dbReference type="InterPro" id="IPR049221">
    <property type="entry name" value="DUF6869"/>
</dbReference>
<gene>
    <name evidence="2" type="ORF">EP867_10075</name>
</gene>
<evidence type="ECO:0000259" key="1">
    <source>
        <dbReference type="Pfam" id="PF21746"/>
    </source>
</evidence>
<dbReference type="OrthoDB" id="7855356at2"/>
<keyword evidence="3" id="KW-1185">Reference proteome</keyword>
<reference evidence="2 3" key="1">
    <citation type="journal article" date="2015" name="Int. J. Syst. Evol. Microbiol.">
        <title>Gemmobacter intermedius sp. nov., isolated from a white stork (Ciconia ciconia).</title>
        <authorList>
            <person name="Kampfer P."/>
            <person name="Jerzak L."/>
            <person name="Wilharm G."/>
            <person name="Golke J."/>
            <person name="Busse H.J."/>
            <person name="Glaeser S.P."/>
        </authorList>
    </citation>
    <scope>NUCLEOTIDE SEQUENCE [LARGE SCALE GENOMIC DNA]</scope>
    <source>
        <strain evidence="2 3">119/4</strain>
    </source>
</reference>
<dbReference type="RefSeq" id="WP_128488757.1">
    <property type="nucleotide sequence ID" value="NZ_JBHLXB010000159.1"/>
</dbReference>
<evidence type="ECO:0000313" key="3">
    <source>
        <dbReference type="Proteomes" id="UP000287168"/>
    </source>
</evidence>
<feature type="domain" description="DUF6869" evidence="1">
    <location>
        <begin position="49"/>
        <end position="145"/>
    </location>
</feature>
<proteinExistence type="predicted"/>
<sequence>MSSVIPRTLVATVLGVAPEALPPGDLPVGRLAARLLTFLSESFASEGASPHPEAWTFALYGTLVSDHPELALATLLEMTAQITRFEEAELIASGPLDEFLNAGSAPALLPRIEAAAQASPRFAFLLSGVSPEGSAGTPFWKAIRALGAAAPEPDDLEG</sequence>
<evidence type="ECO:0000313" key="2">
    <source>
        <dbReference type="EMBL" id="RWY41053.1"/>
    </source>
</evidence>
<comment type="caution">
    <text evidence="2">The sequence shown here is derived from an EMBL/GenBank/DDBJ whole genome shotgun (WGS) entry which is preliminary data.</text>
</comment>
<name>A0A3S3V3G5_9RHOB</name>
<dbReference type="Pfam" id="PF21746">
    <property type="entry name" value="DUF6869"/>
    <property type="match status" value="1"/>
</dbReference>
<dbReference type="AlphaFoldDB" id="A0A3S3V3G5"/>
<dbReference type="Proteomes" id="UP000287168">
    <property type="component" value="Unassembled WGS sequence"/>
</dbReference>
<dbReference type="EMBL" id="SBLC01000012">
    <property type="protein sequence ID" value="RWY41053.1"/>
    <property type="molecule type" value="Genomic_DNA"/>
</dbReference>
<organism evidence="2 3">
    <name type="scientific">Falsigemmobacter intermedius</name>
    <dbReference type="NCBI Taxonomy" id="1553448"/>
    <lineage>
        <taxon>Bacteria</taxon>
        <taxon>Pseudomonadati</taxon>
        <taxon>Pseudomonadota</taxon>
        <taxon>Alphaproteobacteria</taxon>
        <taxon>Rhodobacterales</taxon>
        <taxon>Paracoccaceae</taxon>
        <taxon>Falsigemmobacter</taxon>
    </lineage>
</organism>